<dbReference type="OrthoDB" id="6444936at2"/>
<feature type="transmembrane region" description="Helical" evidence="1">
    <location>
        <begin position="6"/>
        <end position="24"/>
    </location>
</feature>
<keyword evidence="3" id="KW-1185">Reference proteome</keyword>
<feature type="transmembrane region" description="Helical" evidence="1">
    <location>
        <begin position="36"/>
        <end position="57"/>
    </location>
</feature>
<gene>
    <name evidence="2" type="ORF">AB204_02590</name>
</gene>
<name>A0A0J5FXN7_9GAMM</name>
<evidence type="ECO:0000313" key="3">
    <source>
        <dbReference type="Proteomes" id="UP000036277"/>
    </source>
</evidence>
<evidence type="ECO:0000313" key="2">
    <source>
        <dbReference type="EMBL" id="KMJ46717.1"/>
    </source>
</evidence>
<dbReference type="PATRIC" id="fig|880157.4.peg.538"/>
<proteinExistence type="predicted"/>
<dbReference type="STRING" id="880157.AB204_02590"/>
<keyword evidence="1" id="KW-1133">Transmembrane helix</keyword>
<dbReference type="RefSeq" id="WP_047961799.1">
    <property type="nucleotide sequence ID" value="NZ_CAWMBG010000013.1"/>
</dbReference>
<dbReference type="Proteomes" id="UP000036277">
    <property type="component" value="Unassembled WGS sequence"/>
</dbReference>
<evidence type="ECO:0008006" key="4">
    <source>
        <dbReference type="Google" id="ProtNLM"/>
    </source>
</evidence>
<sequence>MQPETEVLALAIAFSVFSGIGVYLQGIREKRISGDVMDLLTELIMSVSAGLVAYFLAQHQQWDEPLMFIAVIGASNNGQELLTGIKNKLVQLFDYKFGSKK</sequence>
<keyword evidence="1" id="KW-0812">Transmembrane</keyword>
<dbReference type="EMBL" id="LFCV01000013">
    <property type="protein sequence ID" value="KMJ46717.1"/>
    <property type="molecule type" value="Genomic_DNA"/>
</dbReference>
<reference evidence="2 3" key="1">
    <citation type="submission" date="2015-06" db="EMBL/GenBank/DDBJ databases">
        <title>Draft Whole-Genome Sequence of the Entomopathogenic Bacterium Xenorhabdus khoisanae.</title>
        <authorList>
            <person name="Naidoo S."/>
            <person name="Featherston J."/>
            <person name="Gray V.M."/>
        </authorList>
    </citation>
    <scope>NUCLEOTIDE SEQUENCE [LARGE SCALE GENOMIC DNA]</scope>
    <source>
        <strain evidence="2 3">MCB</strain>
    </source>
</reference>
<protein>
    <recommendedName>
        <fullName evidence="4">Holin</fullName>
    </recommendedName>
</protein>
<organism evidence="2 3">
    <name type="scientific">Xenorhabdus khoisanae</name>
    <dbReference type="NCBI Taxonomy" id="880157"/>
    <lineage>
        <taxon>Bacteria</taxon>
        <taxon>Pseudomonadati</taxon>
        <taxon>Pseudomonadota</taxon>
        <taxon>Gammaproteobacteria</taxon>
        <taxon>Enterobacterales</taxon>
        <taxon>Morganellaceae</taxon>
        <taxon>Xenorhabdus</taxon>
    </lineage>
</organism>
<keyword evidence="1" id="KW-0472">Membrane</keyword>
<dbReference type="AlphaFoldDB" id="A0A0J5FXN7"/>
<accession>A0A0J5FXN7</accession>
<evidence type="ECO:0000256" key="1">
    <source>
        <dbReference type="SAM" id="Phobius"/>
    </source>
</evidence>
<comment type="caution">
    <text evidence="2">The sequence shown here is derived from an EMBL/GenBank/DDBJ whole genome shotgun (WGS) entry which is preliminary data.</text>
</comment>